<sequence>MDTINDVTRRAEWCAVTTFFDRPWEEPGALIIDGDAGIGKTTFWLAACDYARRNGVRVLSARPVAAEAVLAYAAVADLLSGVEPDVWANFPDPQRRALDHILLRSAHGGTTADQRTLAAALLAVIDVLAQRQRVLLAIDDLQWLDPSSALVISFATRRLRGPAAALATVRTGVNETRAITLPLPAPDATQRIALPPMKLGDLHLIVSRRLGRSIARPAMVRIHEVSGGNPFYAIELARSIQNGFAANDFRLAGTLSEVVRARLDGLRGDLQELLLAAACLGRPTVELLADALAMDAAQLRPLLEQAEAAGVLVLDGHKVRFSHPLLATGVTSDASAARRRDMHRRLAQIVTEPELQARHLAFAATHADPATLKALDTGAEIAGMRGAPAVAAELTDLAIGLGGDTVQRQVSSARNHFNAGDAATARAILLRAIERDGPAPLRAEALYLLAMLSQFEDSLIDAAGYLERALDHAGDTSGLRVQILVLKSWIEVRIGRAVSSEQTVEAAVKDAERLGEPALLGQALAMSVVVHLLCGNGFDDGVRRRARTLEGRATLTNAMALSWVGELAAASVEFEAVRRHCIEHAYESDLVFVSFHSVLNEIWRGDFARAALIAEDTVERARQLDGALQLSAAMTARAIVAAYAGHVDDARTDVHEATTPIVRSGSQLLTAWVVAALGFLEVSLGNHPAAVDVLSPLLPTISANATEIFVAGFVPDAVEALVQVGRIDDAEPLVEALAANGHRLDRPWMLAVAERGRAMLLAAHGDLDGASAAATLAIGHHDRLAMPFERARTLLLLGQLQRRQRRKDASAHTIREALAVFEELQTPLWAERARAELERSSVGRQRGAGLTPSEQRVAELAASGMTTRDVAAALFISPKTVEANLSRVYRKLAIHSRAELGQHMRR</sequence>
<dbReference type="CDD" id="cd06170">
    <property type="entry name" value="LuxR_C_like"/>
    <property type="match status" value="1"/>
</dbReference>
<evidence type="ECO:0000313" key="4">
    <source>
        <dbReference type="EMBL" id="QZA09044.1"/>
    </source>
</evidence>
<evidence type="ECO:0000259" key="3">
    <source>
        <dbReference type="PROSITE" id="PS50043"/>
    </source>
</evidence>
<dbReference type="Gene3D" id="1.10.10.10">
    <property type="entry name" value="Winged helix-like DNA-binding domain superfamily/Winged helix DNA-binding domain"/>
    <property type="match status" value="1"/>
</dbReference>
<evidence type="ECO:0000256" key="1">
    <source>
        <dbReference type="ARBA" id="ARBA00022741"/>
    </source>
</evidence>
<dbReference type="RefSeq" id="WP_220696065.1">
    <property type="nucleotide sequence ID" value="NZ_CP080997.1"/>
</dbReference>
<dbReference type="SUPFAM" id="SSF46894">
    <property type="entry name" value="C-terminal effector domain of the bipartite response regulators"/>
    <property type="match status" value="1"/>
</dbReference>
<dbReference type="InterPro" id="IPR027417">
    <property type="entry name" value="P-loop_NTPase"/>
</dbReference>
<dbReference type="PANTHER" id="PTHR16305">
    <property type="entry name" value="TESTICULAR SOLUBLE ADENYLYL CYCLASE"/>
    <property type="match status" value="1"/>
</dbReference>
<accession>A0A9X7WKG1</accession>
<dbReference type="Gene3D" id="1.25.40.10">
    <property type="entry name" value="Tetratricopeptide repeat domain"/>
    <property type="match status" value="1"/>
</dbReference>
<keyword evidence="1" id="KW-0547">Nucleotide-binding</keyword>
<gene>
    <name evidence="4" type="ORF">K3U94_07220</name>
</gene>
<dbReference type="SUPFAM" id="SSF52540">
    <property type="entry name" value="P-loop containing nucleoside triphosphate hydrolases"/>
    <property type="match status" value="1"/>
</dbReference>
<dbReference type="PANTHER" id="PTHR16305:SF35">
    <property type="entry name" value="TRANSCRIPTIONAL ACTIVATOR DOMAIN"/>
    <property type="match status" value="1"/>
</dbReference>
<reference evidence="4" key="1">
    <citation type="submission" date="2021-08" db="EMBL/GenBank/DDBJ databases">
        <title>Whole genome sequencing of non-tuberculosis mycobacteria type-strains.</title>
        <authorList>
            <person name="Igarashi Y."/>
            <person name="Osugi A."/>
            <person name="Mitarai S."/>
        </authorList>
    </citation>
    <scope>NUCLEOTIDE SEQUENCE</scope>
    <source>
        <strain evidence="4">JCM 30995</strain>
    </source>
</reference>
<dbReference type="AlphaFoldDB" id="A0A9X7WKG1"/>
<dbReference type="GO" id="GO:0003677">
    <property type="term" value="F:DNA binding"/>
    <property type="evidence" value="ECO:0007669"/>
    <property type="project" value="InterPro"/>
</dbReference>
<dbReference type="EMBL" id="CP080997">
    <property type="protein sequence ID" value="QZA09044.1"/>
    <property type="molecule type" value="Genomic_DNA"/>
</dbReference>
<evidence type="ECO:0000313" key="5">
    <source>
        <dbReference type="Proteomes" id="UP000825008"/>
    </source>
</evidence>
<dbReference type="InterPro" id="IPR000792">
    <property type="entry name" value="Tscrpt_reg_LuxR_C"/>
</dbReference>
<dbReference type="Proteomes" id="UP000825008">
    <property type="component" value="Chromosome"/>
</dbReference>
<keyword evidence="2" id="KW-0067">ATP-binding</keyword>
<dbReference type="InterPro" id="IPR016032">
    <property type="entry name" value="Sig_transdc_resp-reg_C-effctor"/>
</dbReference>
<dbReference type="InterPro" id="IPR011990">
    <property type="entry name" value="TPR-like_helical_dom_sf"/>
</dbReference>
<dbReference type="KEGG" id="mher:K3U94_07220"/>
<dbReference type="InterPro" id="IPR036388">
    <property type="entry name" value="WH-like_DNA-bd_sf"/>
</dbReference>
<dbReference type="PRINTS" id="PR00038">
    <property type="entry name" value="HTHLUXR"/>
</dbReference>
<evidence type="ECO:0000256" key="2">
    <source>
        <dbReference type="ARBA" id="ARBA00022840"/>
    </source>
</evidence>
<dbReference type="GO" id="GO:0005737">
    <property type="term" value="C:cytoplasm"/>
    <property type="evidence" value="ECO:0007669"/>
    <property type="project" value="TreeGrafter"/>
</dbReference>
<name>A0A9X7WKG1_9MYCO</name>
<protein>
    <submittedName>
        <fullName evidence="4">LuxR C-terminal-related transcriptional regulator</fullName>
    </submittedName>
</protein>
<dbReference type="InterPro" id="IPR041664">
    <property type="entry name" value="AAA_16"/>
</dbReference>
<dbReference type="SUPFAM" id="SSF48452">
    <property type="entry name" value="TPR-like"/>
    <property type="match status" value="1"/>
</dbReference>
<dbReference type="GO" id="GO:0005524">
    <property type="term" value="F:ATP binding"/>
    <property type="evidence" value="ECO:0007669"/>
    <property type="project" value="UniProtKB-KW"/>
</dbReference>
<organism evidence="4 5">
    <name type="scientific">Mycolicibacter heraklionensis</name>
    <dbReference type="NCBI Taxonomy" id="512402"/>
    <lineage>
        <taxon>Bacteria</taxon>
        <taxon>Bacillati</taxon>
        <taxon>Actinomycetota</taxon>
        <taxon>Actinomycetes</taxon>
        <taxon>Mycobacteriales</taxon>
        <taxon>Mycobacteriaceae</taxon>
        <taxon>Mycolicibacter</taxon>
    </lineage>
</organism>
<dbReference type="Pfam" id="PF13191">
    <property type="entry name" value="AAA_16"/>
    <property type="match status" value="1"/>
</dbReference>
<dbReference type="PROSITE" id="PS00622">
    <property type="entry name" value="HTH_LUXR_1"/>
    <property type="match status" value="1"/>
</dbReference>
<dbReference type="GO" id="GO:0004016">
    <property type="term" value="F:adenylate cyclase activity"/>
    <property type="evidence" value="ECO:0007669"/>
    <property type="project" value="TreeGrafter"/>
</dbReference>
<dbReference type="GO" id="GO:0006355">
    <property type="term" value="P:regulation of DNA-templated transcription"/>
    <property type="evidence" value="ECO:0007669"/>
    <property type="project" value="InterPro"/>
</dbReference>
<proteinExistence type="predicted"/>
<dbReference type="SMART" id="SM00421">
    <property type="entry name" value="HTH_LUXR"/>
    <property type="match status" value="1"/>
</dbReference>
<dbReference type="Pfam" id="PF00196">
    <property type="entry name" value="GerE"/>
    <property type="match status" value="1"/>
</dbReference>
<feature type="domain" description="HTH luxR-type" evidence="3">
    <location>
        <begin position="843"/>
        <end position="906"/>
    </location>
</feature>
<dbReference type="PROSITE" id="PS50043">
    <property type="entry name" value="HTH_LUXR_2"/>
    <property type="match status" value="1"/>
</dbReference>